<evidence type="ECO:0000313" key="5">
    <source>
        <dbReference type="Proteomes" id="UP000616885"/>
    </source>
</evidence>
<proteinExistence type="predicted"/>
<feature type="transmembrane region" description="Helical" evidence="2">
    <location>
        <begin position="325"/>
        <end position="345"/>
    </location>
</feature>
<feature type="domain" description="DOMON" evidence="3">
    <location>
        <begin position="33"/>
        <end position="151"/>
    </location>
</feature>
<feature type="compositionally biased region" description="Low complexity" evidence="1">
    <location>
        <begin position="193"/>
        <end position="211"/>
    </location>
</feature>
<dbReference type="InterPro" id="IPR005018">
    <property type="entry name" value="DOMON_domain"/>
</dbReference>
<dbReference type="Pfam" id="PF16010">
    <property type="entry name" value="CDH-cyt"/>
    <property type="match status" value="1"/>
</dbReference>
<evidence type="ECO:0000259" key="3">
    <source>
        <dbReference type="PROSITE" id="PS50836"/>
    </source>
</evidence>
<dbReference type="PANTHER" id="PTHR47797:SF4">
    <property type="entry name" value="DOMON DOMAIN-CONTAINING PROTEIN"/>
    <property type="match status" value="1"/>
</dbReference>
<dbReference type="CDD" id="cd09630">
    <property type="entry name" value="CDH_like_cytochrome"/>
    <property type="match status" value="1"/>
</dbReference>
<dbReference type="Proteomes" id="UP000616885">
    <property type="component" value="Unassembled WGS sequence"/>
</dbReference>
<evidence type="ECO:0000256" key="2">
    <source>
        <dbReference type="SAM" id="Phobius"/>
    </source>
</evidence>
<protein>
    <recommendedName>
        <fullName evidence="3">DOMON domain-containing protein</fullName>
    </recommendedName>
</protein>
<dbReference type="SUPFAM" id="SSF49344">
    <property type="entry name" value="CBD9-like"/>
    <property type="match status" value="1"/>
</dbReference>
<organism evidence="4 5">
    <name type="scientific">Bionectria ochroleuca</name>
    <name type="common">Gliocladium roseum</name>
    <dbReference type="NCBI Taxonomy" id="29856"/>
    <lineage>
        <taxon>Eukaryota</taxon>
        <taxon>Fungi</taxon>
        <taxon>Dikarya</taxon>
        <taxon>Ascomycota</taxon>
        <taxon>Pezizomycotina</taxon>
        <taxon>Sordariomycetes</taxon>
        <taxon>Hypocreomycetidae</taxon>
        <taxon>Hypocreales</taxon>
        <taxon>Bionectriaceae</taxon>
        <taxon>Clonostachys</taxon>
    </lineage>
</organism>
<reference evidence="4" key="1">
    <citation type="submission" date="2020-10" db="EMBL/GenBank/DDBJ databases">
        <title>High-Quality Genome Resource of Clonostachys rosea strain S41 by Oxford Nanopore Long-Read Sequencing.</title>
        <authorList>
            <person name="Wang H."/>
        </authorList>
    </citation>
    <scope>NUCLEOTIDE SEQUENCE</scope>
    <source>
        <strain evidence="4">S41</strain>
    </source>
</reference>
<dbReference type="Gene3D" id="2.60.40.1210">
    <property type="entry name" value="Cellobiose dehydrogenase, cytochrome domain"/>
    <property type="match status" value="1"/>
</dbReference>
<accession>A0A8H7N5M5</accession>
<keyword evidence="2" id="KW-1133">Transmembrane helix</keyword>
<dbReference type="Pfam" id="PF10348">
    <property type="entry name" value="DUF2427"/>
    <property type="match status" value="1"/>
</dbReference>
<dbReference type="EMBL" id="JADCTT010000007">
    <property type="protein sequence ID" value="KAF9749481.1"/>
    <property type="molecule type" value="Genomic_DNA"/>
</dbReference>
<feature type="transmembrane region" description="Helical" evidence="2">
    <location>
        <begin position="253"/>
        <end position="274"/>
    </location>
</feature>
<evidence type="ECO:0000256" key="1">
    <source>
        <dbReference type="SAM" id="MobiDB-lite"/>
    </source>
</evidence>
<dbReference type="PANTHER" id="PTHR47797">
    <property type="entry name" value="DEHYDROGENASE, PUTATIVE (AFU_ORTHOLOGUE AFUA_8G05805)-RELATED"/>
    <property type="match status" value="1"/>
</dbReference>
<sequence>MKFITGKAVAAITALDAGGTLATIASYCPSSCKAISFRWGVPEESIRSGSSIIYFQIEVATSYQWVGLGIGSSMSDSDIFVIYQDGNGNVTLSTRTGIGHVMPQYSERSDVQLLAGSGVINRKMIANIRCGECDRLELGGTNSWIAAWREGNSLSLVDPRANIQKHNSKTSFSVNFAEATISSDSNPFVGSLSNDTSGDCNSDSSSDFGSNSSEGGDHTLAYSHGIVMSVIFLIGYPIGAVLMAVLGRWLVHAGWQILGFLGMWSGFGLGYIVADRYAYWWNKTHVQLGTIVCSLMVLQPILGVVHHRLYSRYQRRTIVSHAHIWYGRILMILGVINGGLGLQLGNAPKSFIIIYSAVASIVAMLYTAGTVFQGLRKTPSNTK</sequence>
<dbReference type="SMART" id="SM00664">
    <property type="entry name" value="DoH"/>
    <property type="match status" value="1"/>
</dbReference>
<dbReference type="InterPro" id="IPR018825">
    <property type="entry name" value="DUF2427"/>
</dbReference>
<dbReference type="CDD" id="cd08760">
    <property type="entry name" value="Cyt_b561_FRRS1_like"/>
    <property type="match status" value="1"/>
</dbReference>
<dbReference type="Gene3D" id="1.20.120.1770">
    <property type="match status" value="1"/>
</dbReference>
<dbReference type="InterPro" id="IPR015920">
    <property type="entry name" value="Cellobiose_DH-like_cyt"/>
</dbReference>
<feature type="transmembrane region" description="Helical" evidence="2">
    <location>
        <begin position="286"/>
        <end position="305"/>
    </location>
</feature>
<keyword evidence="2" id="KW-0812">Transmembrane</keyword>
<keyword evidence="2" id="KW-0472">Membrane</keyword>
<dbReference type="AlphaFoldDB" id="A0A8H7N5M5"/>
<name>A0A8H7N5M5_BIOOC</name>
<gene>
    <name evidence="4" type="ORF">IM811_015508</name>
</gene>
<evidence type="ECO:0000313" key="4">
    <source>
        <dbReference type="EMBL" id="KAF9749481.1"/>
    </source>
</evidence>
<feature type="region of interest" description="Disordered" evidence="1">
    <location>
        <begin position="192"/>
        <end position="211"/>
    </location>
</feature>
<comment type="caution">
    <text evidence="4">The sequence shown here is derived from an EMBL/GenBank/DDBJ whole genome shotgun (WGS) entry which is preliminary data.</text>
</comment>
<feature type="transmembrane region" description="Helical" evidence="2">
    <location>
        <begin position="221"/>
        <end position="246"/>
    </location>
</feature>
<feature type="transmembrane region" description="Helical" evidence="2">
    <location>
        <begin position="351"/>
        <end position="375"/>
    </location>
</feature>
<dbReference type="PROSITE" id="PS50836">
    <property type="entry name" value="DOMON"/>
    <property type="match status" value="1"/>
</dbReference>